<dbReference type="RefSeq" id="WP_020214094.1">
    <property type="nucleotide sequence ID" value="NZ_JRLX01000025.1"/>
</dbReference>
<dbReference type="PRINTS" id="PR00081">
    <property type="entry name" value="GDHRDH"/>
</dbReference>
<comment type="caution">
    <text evidence="6">The sequence shown here is derived from an EMBL/GenBank/DDBJ whole genome shotgun (WGS) entry which is preliminary data.</text>
</comment>
<evidence type="ECO:0000256" key="3">
    <source>
        <dbReference type="ARBA" id="ARBA00023002"/>
    </source>
</evidence>
<dbReference type="GO" id="GO:0016491">
    <property type="term" value="F:oxidoreductase activity"/>
    <property type="evidence" value="ECO:0007669"/>
    <property type="project" value="UniProtKB-KW"/>
</dbReference>
<reference evidence="6 7" key="1">
    <citation type="submission" date="2013-09" db="EMBL/GenBank/DDBJ databases">
        <authorList>
            <person name="Zeng Z."/>
            <person name="Chen C."/>
        </authorList>
    </citation>
    <scope>NUCLEOTIDE SEQUENCE [LARGE SCALE GENOMIC DNA]</scope>
    <source>
        <strain evidence="6 7">WB 3.3-2</strain>
    </source>
</reference>
<evidence type="ECO:0000256" key="4">
    <source>
        <dbReference type="ARBA" id="ARBA00023027"/>
    </source>
</evidence>
<dbReference type="CDD" id="cd05233">
    <property type="entry name" value="SDR_c"/>
    <property type="match status" value="1"/>
</dbReference>
<dbReference type="EMBL" id="JRLX01000025">
    <property type="protein sequence ID" value="KGO85271.1"/>
    <property type="molecule type" value="Genomic_DNA"/>
</dbReference>
<keyword evidence="7" id="KW-1185">Reference proteome</keyword>
<proteinExistence type="inferred from homology"/>
<keyword evidence="2" id="KW-0058">Aromatic hydrocarbons catabolism</keyword>
<evidence type="ECO:0000313" key="6">
    <source>
        <dbReference type="EMBL" id="KGO85271.1"/>
    </source>
</evidence>
<dbReference type="SMART" id="SM00822">
    <property type="entry name" value="PKS_KR"/>
    <property type="match status" value="1"/>
</dbReference>
<dbReference type="PROSITE" id="PS00061">
    <property type="entry name" value="ADH_SHORT"/>
    <property type="match status" value="1"/>
</dbReference>
<dbReference type="Gene3D" id="3.40.50.720">
    <property type="entry name" value="NAD(P)-binding Rossmann-like Domain"/>
    <property type="match status" value="1"/>
</dbReference>
<dbReference type="SUPFAM" id="SSF51735">
    <property type="entry name" value="NAD(P)-binding Rossmann-fold domains"/>
    <property type="match status" value="1"/>
</dbReference>
<dbReference type="PANTHER" id="PTHR43943:SF17">
    <property type="entry name" value="3-PHENYLPROPIONATE-DIHYDRODIOL_CINNAMIC ACID-DIHYDRODIOL DEHYDROGENASE"/>
    <property type="match status" value="1"/>
</dbReference>
<protein>
    <submittedName>
        <fullName evidence="6">Short-chain dehydrogenase</fullName>
    </submittedName>
</protein>
<dbReference type="Proteomes" id="UP000030152">
    <property type="component" value="Unassembled WGS sequence"/>
</dbReference>
<accession>A0A0A2M0Z7</accession>
<gene>
    <name evidence="6" type="ORF">Q765_17415</name>
</gene>
<dbReference type="InterPro" id="IPR002347">
    <property type="entry name" value="SDR_fam"/>
</dbReference>
<evidence type="ECO:0000256" key="1">
    <source>
        <dbReference type="ARBA" id="ARBA00006484"/>
    </source>
</evidence>
<dbReference type="PANTHER" id="PTHR43943">
    <property type="entry name" value="DEHYDROGENASE/REDUCTASE (SDR FAMILY) MEMBER 4"/>
    <property type="match status" value="1"/>
</dbReference>
<keyword evidence="4" id="KW-0520">NAD</keyword>
<evidence type="ECO:0000256" key="2">
    <source>
        <dbReference type="ARBA" id="ARBA00022797"/>
    </source>
</evidence>
<dbReference type="InterPro" id="IPR036291">
    <property type="entry name" value="NAD(P)-bd_dom_sf"/>
</dbReference>
<evidence type="ECO:0000259" key="5">
    <source>
        <dbReference type="SMART" id="SM00822"/>
    </source>
</evidence>
<feature type="domain" description="Ketoreductase" evidence="5">
    <location>
        <begin position="7"/>
        <end position="179"/>
    </location>
</feature>
<keyword evidence="3" id="KW-0560">Oxidoreductase</keyword>
<dbReference type="InterPro" id="IPR020904">
    <property type="entry name" value="Sc_DH/Rdtase_CS"/>
</dbReference>
<dbReference type="STRING" id="1121895.GCA_000378485_02925"/>
<dbReference type="AlphaFoldDB" id="A0A0A2M0Z7"/>
<dbReference type="eggNOG" id="COG1028">
    <property type="taxonomic scope" value="Bacteria"/>
</dbReference>
<comment type="similarity">
    <text evidence="1">Belongs to the short-chain dehydrogenases/reductases (SDR) family.</text>
</comment>
<dbReference type="FunFam" id="3.40.50.720:FF:000084">
    <property type="entry name" value="Short-chain dehydrogenase reductase"/>
    <property type="match status" value="1"/>
</dbReference>
<sequence length="246" mass="25592">MSILNDKIALVTGGNSGIGYAAAKELKAQGAQVIITGRREDAVASAANQLGATGIVADQGQVSAIEALATEVQNKFGKIDILFINAGVLAGAGIDGATETDFDYVIDVNFKGAYFTLSRFIPLLNDGASVVFLSSNVASMNGANTSIYSSSKAALNAVMKIAALELAPRKIRVNAISPGPTQTEILNKLNLDETSRKGLDDWMTERIPLKKIGTADDVAKLVSYFSGDAASFITGAEIVIDGGMSL</sequence>
<dbReference type="InterPro" id="IPR057326">
    <property type="entry name" value="KR_dom"/>
</dbReference>
<evidence type="ECO:0000313" key="7">
    <source>
        <dbReference type="Proteomes" id="UP000030152"/>
    </source>
</evidence>
<dbReference type="Pfam" id="PF13561">
    <property type="entry name" value="adh_short_C2"/>
    <property type="match status" value="1"/>
</dbReference>
<dbReference type="OrthoDB" id="9803333at2"/>
<organism evidence="6 7">
    <name type="scientific">Flavobacterium rivuli WB 3.3-2 = DSM 21788</name>
    <dbReference type="NCBI Taxonomy" id="1121895"/>
    <lineage>
        <taxon>Bacteria</taxon>
        <taxon>Pseudomonadati</taxon>
        <taxon>Bacteroidota</taxon>
        <taxon>Flavobacteriia</taxon>
        <taxon>Flavobacteriales</taxon>
        <taxon>Flavobacteriaceae</taxon>
        <taxon>Flavobacterium</taxon>
    </lineage>
</organism>
<name>A0A0A2M0Z7_9FLAO</name>